<dbReference type="InterPro" id="IPR000210">
    <property type="entry name" value="BTB/POZ_dom"/>
</dbReference>
<name>A0A8H3FHG6_9LECA</name>
<dbReference type="PANTHER" id="PTHR47843">
    <property type="entry name" value="BTB DOMAIN-CONTAINING PROTEIN-RELATED"/>
    <property type="match status" value="1"/>
</dbReference>
<dbReference type="EMBL" id="CAJPDS010000031">
    <property type="protein sequence ID" value="CAF9922832.1"/>
    <property type="molecule type" value="Genomic_DNA"/>
</dbReference>
<evidence type="ECO:0000259" key="1">
    <source>
        <dbReference type="PROSITE" id="PS50097"/>
    </source>
</evidence>
<reference evidence="2" key="1">
    <citation type="submission" date="2021-03" db="EMBL/GenBank/DDBJ databases">
        <authorList>
            <person name="Tagirdzhanova G."/>
        </authorList>
    </citation>
    <scope>NUCLEOTIDE SEQUENCE</scope>
</reference>
<evidence type="ECO:0000313" key="3">
    <source>
        <dbReference type="Proteomes" id="UP000664521"/>
    </source>
</evidence>
<keyword evidence="3" id="KW-1185">Reference proteome</keyword>
<protein>
    <recommendedName>
        <fullName evidence="1">BTB domain-containing protein</fullName>
    </recommendedName>
</protein>
<organism evidence="2 3">
    <name type="scientific">Heterodermia speciosa</name>
    <dbReference type="NCBI Taxonomy" id="116794"/>
    <lineage>
        <taxon>Eukaryota</taxon>
        <taxon>Fungi</taxon>
        <taxon>Dikarya</taxon>
        <taxon>Ascomycota</taxon>
        <taxon>Pezizomycotina</taxon>
        <taxon>Lecanoromycetes</taxon>
        <taxon>OSLEUM clade</taxon>
        <taxon>Lecanoromycetidae</taxon>
        <taxon>Caliciales</taxon>
        <taxon>Physciaceae</taxon>
        <taxon>Heterodermia</taxon>
    </lineage>
</organism>
<dbReference type="SMART" id="SM00225">
    <property type="entry name" value="BTB"/>
    <property type="match status" value="1"/>
</dbReference>
<dbReference type="SUPFAM" id="SSF54695">
    <property type="entry name" value="POZ domain"/>
    <property type="match status" value="1"/>
</dbReference>
<feature type="domain" description="BTB" evidence="1">
    <location>
        <begin position="29"/>
        <end position="94"/>
    </location>
</feature>
<dbReference type="InterPro" id="IPR011333">
    <property type="entry name" value="SKP1/BTB/POZ_sf"/>
</dbReference>
<dbReference type="Gene3D" id="3.30.710.10">
    <property type="entry name" value="Potassium Channel Kv1.1, Chain A"/>
    <property type="match status" value="1"/>
</dbReference>
<proteinExistence type="predicted"/>
<dbReference type="Proteomes" id="UP000664521">
    <property type="component" value="Unassembled WGS sequence"/>
</dbReference>
<accession>A0A8H3FHG6</accession>
<dbReference type="Pfam" id="PF00651">
    <property type="entry name" value="BTB"/>
    <property type="match status" value="1"/>
</dbReference>
<dbReference type="OrthoDB" id="1022638at2759"/>
<sequence>MADTNMNDTSDEVARQTDMAGHLSFHDTPMVEVVVGGTDEPERTFHIHAGVLIKNSEFFKAALQPHFAEGEQLKVQLREESVEEFSSFARWVYNRSDLNHGDYLHHAKVYVLADRLIAPALKVDIVRAFRDEIDEELDALNSVMFMTGQGSDGRNLARPLEMYEVVQIARLVYEGTSQSDDDMRSLLSVYVAVRMHRRKPCRRCQNQQDLLVGIWDDSSIRELLDCGLDDFIFDVMVTIPEVCSK</sequence>
<dbReference type="AlphaFoldDB" id="A0A8H3FHG6"/>
<dbReference type="PROSITE" id="PS50097">
    <property type="entry name" value="BTB"/>
    <property type="match status" value="1"/>
</dbReference>
<evidence type="ECO:0000313" key="2">
    <source>
        <dbReference type="EMBL" id="CAF9922832.1"/>
    </source>
</evidence>
<dbReference type="CDD" id="cd18186">
    <property type="entry name" value="BTB_POZ_ZBTB_KLHL-like"/>
    <property type="match status" value="1"/>
</dbReference>
<gene>
    <name evidence="2" type="ORF">HETSPECPRED_005163</name>
</gene>
<comment type="caution">
    <text evidence="2">The sequence shown here is derived from an EMBL/GenBank/DDBJ whole genome shotgun (WGS) entry which is preliminary data.</text>
</comment>
<dbReference type="PANTHER" id="PTHR47843:SF2">
    <property type="entry name" value="BTB DOMAIN-CONTAINING PROTEIN"/>
    <property type="match status" value="1"/>
</dbReference>